<dbReference type="Pfam" id="PF11896">
    <property type="entry name" value="GlgE_dom_N_S"/>
    <property type="match status" value="1"/>
</dbReference>
<feature type="site" description="Transition state stabilizer" evidence="6">
    <location>
        <position position="500"/>
    </location>
</feature>
<keyword evidence="2 6" id="KW-0328">Glycosyltransferase</keyword>
<evidence type="ECO:0000256" key="7">
    <source>
        <dbReference type="SAM" id="MobiDB-lite"/>
    </source>
</evidence>
<feature type="domain" description="Glycosyl hydrolase family 13 catalytic" evidence="8">
    <location>
        <begin position="217"/>
        <end position="583"/>
    </location>
</feature>
<comment type="similarity">
    <text evidence="6">Belongs to the glycosyl hydrolase 13 family. GlgE subfamily.</text>
</comment>
<feature type="compositionally biased region" description="Low complexity" evidence="7">
    <location>
        <begin position="1"/>
        <end position="21"/>
    </location>
</feature>
<evidence type="ECO:0000256" key="5">
    <source>
        <dbReference type="ARBA" id="ARBA00048735"/>
    </source>
</evidence>
<dbReference type="Pfam" id="PF21702">
    <property type="entry name" value="GLGE_C"/>
    <property type="match status" value="1"/>
</dbReference>
<dbReference type="InterPro" id="IPR013783">
    <property type="entry name" value="Ig-like_fold"/>
</dbReference>
<feature type="region of interest" description="Disordered" evidence="7">
    <location>
        <begin position="1"/>
        <end position="22"/>
    </location>
</feature>
<dbReference type="Gene3D" id="3.20.20.80">
    <property type="entry name" value="Glycosidases"/>
    <property type="match status" value="1"/>
</dbReference>
<feature type="binding site" evidence="6">
    <location>
        <position position="411"/>
    </location>
    <ligand>
        <name>alpha-maltose 1-phosphate</name>
        <dbReference type="ChEBI" id="CHEBI:63576"/>
    </ligand>
</feature>
<dbReference type="EC" id="2.4.99.16" evidence="6"/>
<sequence length="690" mass="75500">MTARTRTPARPAEGGPRRPATTVGRIPIVDVRPAVADGRPARAVPGEVFEVSATVFREGHDAVGANVVLTGPDGLAGPWTPMRLVAPGTDRYVAAVGADREGDWTYRVEAWGDPLATWRHTAEVKVPARIDVELVLAEGASLLERARTEGGFDAPDSDVLASAAAALRDTAGEPEERLAAALDPRVTALLATAPLRELVTRSPELPLRVDRERALYGAWYEFFPRSEGAVPGRTDADGAVVPPRSGTFLTAAERLDAIAAMGFDVVYLPPIHPIGTTHRKGAGNALTAGAYEPGSPWAIGSAAGGHDAVHPDLGTLDDFDRFVARAGELGLEIALDFALQCSPDHPWVTEHPEWFRHRADGTIAYAENPPKKYQDIYPLDFDTDPDGLHDEALRVLRHWMAHGVRIFRVDNPHTKPVAFWERLIESVRRTDPDVLFLAEAFTRPAMLHTLARVGFHQSYTYFTWRNSKEEVEGYLSELAGLDGSVDAAYLRPNLFVNTPDILNAYLQYGGRPAFEIRAVLAALAGPAWGMYAGFELCENVSAGPGSEEYLNSEKYAYRPRDWKGEEAAGTSLAPLIATLNGLRRAHPALRQLRNLRFHRTDSDAVVCFSKHVATPEGDDWVLVVLNLDPHGVRETTVHLDLTDLGLDRNETFAVRDALTGEVYEWGRDNYVRLDPRHQVAHVLTNGNAAP</sequence>
<dbReference type="PANTHER" id="PTHR47786:SF2">
    <property type="entry name" value="GLYCOSYL HYDROLASE FAMILY 13 CATALYTIC DOMAIN-CONTAINING PROTEIN"/>
    <property type="match status" value="1"/>
</dbReference>
<feature type="active site" description="Nucleophile" evidence="6">
    <location>
        <position position="410"/>
    </location>
</feature>
<dbReference type="Proteomes" id="UP001595834">
    <property type="component" value="Unassembled WGS sequence"/>
</dbReference>
<keyword evidence="4 6" id="KW-0119">Carbohydrate metabolism</keyword>
<evidence type="ECO:0000256" key="4">
    <source>
        <dbReference type="ARBA" id="ARBA00023277"/>
    </source>
</evidence>
<gene>
    <name evidence="6" type="primary">glgE</name>
    <name evidence="9" type="ORF">ACFPFX_02825</name>
</gene>
<dbReference type="SMART" id="SM00642">
    <property type="entry name" value="Aamy"/>
    <property type="match status" value="1"/>
</dbReference>
<proteinExistence type="inferred from homology"/>
<evidence type="ECO:0000313" key="10">
    <source>
        <dbReference type="Proteomes" id="UP001595834"/>
    </source>
</evidence>
<dbReference type="RefSeq" id="WP_344371014.1">
    <property type="nucleotide sequence ID" value="NZ_BAAASQ010000002.1"/>
</dbReference>
<feature type="active site" description="Proton donor" evidence="6">
    <location>
        <position position="439"/>
    </location>
</feature>
<dbReference type="Gene3D" id="1.20.58.80">
    <property type="entry name" value="Phosphotransferase system, lactose/cellobiose-type IIA subunit"/>
    <property type="match status" value="1"/>
</dbReference>
<evidence type="ECO:0000256" key="1">
    <source>
        <dbReference type="ARBA" id="ARBA00011738"/>
    </source>
</evidence>
<protein>
    <recommendedName>
        <fullName evidence="6">Alpha-1,4-glucan:maltose-1-phosphate maltosyltransferase</fullName>
        <shortName evidence="6">GMPMT</shortName>
        <ecNumber evidence="6">2.4.99.16</ecNumber>
    </recommendedName>
    <alternativeName>
        <fullName evidence="6">(1-&gt;4)-alpha-D-glucan:maltose-1-phosphate alpha-D-maltosyltransferase</fullName>
    </alternativeName>
</protein>
<comment type="caution">
    <text evidence="9">The sequence shown here is derived from an EMBL/GenBank/DDBJ whole genome shotgun (WGS) entry which is preliminary data.</text>
</comment>
<evidence type="ECO:0000256" key="2">
    <source>
        <dbReference type="ARBA" id="ARBA00022676"/>
    </source>
</evidence>
<keyword evidence="10" id="KW-1185">Reference proteome</keyword>
<keyword evidence="3 6" id="KW-0808">Transferase</keyword>
<dbReference type="Gene3D" id="2.60.40.1180">
    <property type="entry name" value="Golgi alpha-mannosidase II"/>
    <property type="match status" value="1"/>
</dbReference>
<dbReference type="InterPro" id="IPR049171">
    <property type="entry name" value="GLGE_C"/>
</dbReference>
<name>A0ABV9UG58_9ACTN</name>
<evidence type="ECO:0000256" key="3">
    <source>
        <dbReference type="ARBA" id="ARBA00022679"/>
    </source>
</evidence>
<dbReference type="InterPro" id="IPR021828">
    <property type="entry name" value="GlgE_dom_N/S"/>
</dbReference>
<dbReference type="CDD" id="cd11344">
    <property type="entry name" value="AmyAc_GlgE_like"/>
    <property type="match status" value="1"/>
</dbReference>
<dbReference type="InterPro" id="IPR026585">
    <property type="entry name" value="GlgE"/>
</dbReference>
<comment type="catalytic activity">
    <reaction evidence="5 6">
        <text>alpha-maltose 1-phosphate + [(1-&gt;4)-alpha-D-glucosyl](n) = [(1-&gt;4)-alpha-D-glucosyl](n+2) + phosphate</text>
        <dbReference type="Rhea" id="RHEA:42692"/>
        <dbReference type="Rhea" id="RHEA-COMP:9584"/>
        <dbReference type="Rhea" id="RHEA-COMP:10183"/>
        <dbReference type="ChEBI" id="CHEBI:15444"/>
        <dbReference type="ChEBI" id="CHEBI:43474"/>
        <dbReference type="ChEBI" id="CHEBI:63576"/>
        <dbReference type="EC" id="2.4.99.16"/>
    </reaction>
</comment>
<dbReference type="InterPro" id="IPR017853">
    <property type="entry name" value="GH"/>
</dbReference>
<dbReference type="InterPro" id="IPR006047">
    <property type="entry name" value="GH13_cat_dom"/>
</dbReference>
<accession>A0ABV9UG58</accession>
<dbReference type="PANTHER" id="PTHR47786">
    <property type="entry name" value="ALPHA-1,4-GLUCAN:MALTOSE-1-PHOSPHATE MALTOSYLTRANSFERASE"/>
    <property type="match status" value="1"/>
</dbReference>
<evidence type="ECO:0000259" key="8">
    <source>
        <dbReference type="SMART" id="SM00642"/>
    </source>
</evidence>
<comment type="function">
    <text evidence="6">Maltosyltransferase that uses maltose 1-phosphate (M1P) as the sugar donor to elongate linear or branched alpha-(1-&gt;4)-glucans. Is involved in a branched alpha-glucan biosynthetic pathway from trehalose, together with TreS, Mak and GlgB.</text>
</comment>
<feature type="binding site" evidence="6">
    <location>
        <position position="340"/>
    </location>
    <ligand>
        <name>alpha-maltose 1-phosphate</name>
        <dbReference type="ChEBI" id="CHEBI:63576"/>
    </ligand>
</feature>
<comment type="subunit">
    <text evidence="1 6">Homodimer.</text>
</comment>
<dbReference type="SUPFAM" id="SSF51445">
    <property type="entry name" value="(Trans)glycosidases"/>
    <property type="match status" value="1"/>
</dbReference>
<feature type="binding site" evidence="6">
    <location>
        <begin position="554"/>
        <end position="555"/>
    </location>
    <ligand>
        <name>alpha-maltose 1-phosphate</name>
        <dbReference type="ChEBI" id="CHEBI:63576"/>
    </ligand>
</feature>
<organism evidence="9 10">
    <name type="scientific">Streptomyces mauvecolor</name>
    <dbReference type="NCBI Taxonomy" id="58345"/>
    <lineage>
        <taxon>Bacteria</taxon>
        <taxon>Bacillati</taxon>
        <taxon>Actinomycetota</taxon>
        <taxon>Actinomycetes</taxon>
        <taxon>Kitasatosporales</taxon>
        <taxon>Streptomycetaceae</taxon>
        <taxon>Streptomyces</taxon>
    </lineage>
</organism>
<dbReference type="HAMAP" id="MF_02124">
    <property type="entry name" value="GlgE"/>
    <property type="match status" value="1"/>
</dbReference>
<reference evidence="10" key="1">
    <citation type="journal article" date="2019" name="Int. J. Syst. Evol. Microbiol.">
        <title>The Global Catalogue of Microorganisms (GCM) 10K type strain sequencing project: providing services to taxonomists for standard genome sequencing and annotation.</title>
        <authorList>
            <consortium name="The Broad Institute Genomics Platform"/>
            <consortium name="The Broad Institute Genome Sequencing Center for Infectious Disease"/>
            <person name="Wu L."/>
            <person name="Ma J."/>
        </authorList>
    </citation>
    <scope>NUCLEOTIDE SEQUENCE [LARGE SCALE GENOMIC DNA]</scope>
    <source>
        <strain evidence="10">CCM 7224</strain>
    </source>
</reference>
<evidence type="ECO:0000313" key="9">
    <source>
        <dbReference type="EMBL" id="MFC4955224.1"/>
    </source>
</evidence>
<evidence type="ECO:0000256" key="6">
    <source>
        <dbReference type="HAMAP-Rule" id="MF_02124"/>
    </source>
</evidence>
<dbReference type="EMBL" id="JBHSIZ010000003">
    <property type="protein sequence ID" value="MFC4955224.1"/>
    <property type="molecule type" value="Genomic_DNA"/>
</dbReference>
<feature type="binding site" evidence="6">
    <location>
        <position position="280"/>
    </location>
    <ligand>
        <name>alpha-maltose 1-phosphate</name>
        <dbReference type="ChEBI" id="CHEBI:63576"/>
    </ligand>
</feature>
<dbReference type="Gene3D" id="2.60.40.10">
    <property type="entry name" value="Immunoglobulins"/>
    <property type="match status" value="1"/>
</dbReference>
<feature type="binding site" evidence="6">
    <location>
        <position position="375"/>
    </location>
    <ligand>
        <name>alpha-maltose 1-phosphate</name>
        <dbReference type="ChEBI" id="CHEBI:63576"/>
    </ligand>
</feature>
<dbReference type="InterPro" id="IPR013780">
    <property type="entry name" value="Glyco_hydro_b"/>
</dbReference>